<keyword evidence="3" id="KW-1185">Reference proteome</keyword>
<comment type="caution">
    <text evidence="2">The sequence shown here is derived from an EMBL/GenBank/DDBJ whole genome shotgun (WGS) entry which is preliminary data.</text>
</comment>
<gene>
    <name evidence="2" type="ORF">PMEA_00035136</name>
</gene>
<name>A0AAU9W613_9CNID</name>
<dbReference type="InterPro" id="IPR000477">
    <property type="entry name" value="RT_dom"/>
</dbReference>
<feature type="non-terminal residue" evidence="2">
    <location>
        <position position="329"/>
    </location>
</feature>
<dbReference type="EMBL" id="CALNXJ010000009">
    <property type="protein sequence ID" value="CAH3103468.1"/>
    <property type="molecule type" value="Genomic_DNA"/>
</dbReference>
<dbReference type="Proteomes" id="UP001159428">
    <property type="component" value="Unassembled WGS sequence"/>
</dbReference>
<dbReference type="CDD" id="cd00304">
    <property type="entry name" value="RT_like"/>
    <property type="match status" value="1"/>
</dbReference>
<protein>
    <recommendedName>
        <fullName evidence="1">Reverse transcriptase domain-containing protein</fullName>
    </recommendedName>
</protein>
<proteinExistence type="predicted"/>
<evidence type="ECO:0000313" key="3">
    <source>
        <dbReference type="Proteomes" id="UP001159428"/>
    </source>
</evidence>
<sequence>MESSDDEVMVSFDVVSLFTAIPVNKACDYIRNKLNNDSTLQSRTSLTTDDIISLLDFTLSNNYFVYNNCIYKQVHGCAMGSPVSPIVANLCMEVVEELAINTSTVAPRVWKRYVDDSFVIIKKDAVSSFHDALNSIDPKIAFTIKEENNGQISFLDTLVSRKNGVTSIDVYRKPTHTDRYLDFSSHHELKHKVCAASTLLFLSMFFKWADPSDTSLGFACLPYISGLTEPLTRLLRKNDIRVVSKPAKTLQQEFPSPKFRQPLDLQCNVVCKIPCSDCCWSYVGETGRCFKTRRKEHQRNHKNYTSGSNIANHTWENNHAIDFEGATVI</sequence>
<evidence type="ECO:0000313" key="2">
    <source>
        <dbReference type="EMBL" id="CAH3103468.1"/>
    </source>
</evidence>
<dbReference type="PANTHER" id="PTHR21301">
    <property type="entry name" value="REVERSE TRANSCRIPTASE"/>
    <property type="match status" value="1"/>
</dbReference>
<dbReference type="PROSITE" id="PS50878">
    <property type="entry name" value="RT_POL"/>
    <property type="match status" value="1"/>
</dbReference>
<evidence type="ECO:0000259" key="1">
    <source>
        <dbReference type="PROSITE" id="PS50878"/>
    </source>
</evidence>
<organism evidence="2 3">
    <name type="scientific">Pocillopora meandrina</name>
    <dbReference type="NCBI Taxonomy" id="46732"/>
    <lineage>
        <taxon>Eukaryota</taxon>
        <taxon>Metazoa</taxon>
        <taxon>Cnidaria</taxon>
        <taxon>Anthozoa</taxon>
        <taxon>Hexacorallia</taxon>
        <taxon>Scleractinia</taxon>
        <taxon>Astrocoeniina</taxon>
        <taxon>Pocilloporidae</taxon>
        <taxon>Pocillopora</taxon>
    </lineage>
</organism>
<dbReference type="PANTHER" id="PTHR21301:SF11">
    <property type="entry name" value="GIY-YIG DOMAIN-CONTAINING PROTEIN"/>
    <property type="match status" value="1"/>
</dbReference>
<feature type="domain" description="Reverse transcriptase" evidence="1">
    <location>
        <begin position="1"/>
        <end position="185"/>
    </location>
</feature>
<dbReference type="AlphaFoldDB" id="A0AAU9W613"/>
<accession>A0AAU9W613</accession>
<reference evidence="2 3" key="1">
    <citation type="submission" date="2022-05" db="EMBL/GenBank/DDBJ databases">
        <authorList>
            <consortium name="Genoscope - CEA"/>
            <person name="William W."/>
        </authorList>
    </citation>
    <scope>NUCLEOTIDE SEQUENCE [LARGE SCALE GENOMIC DNA]</scope>
</reference>